<sequence>MAESTIPCQLENPRFLFKIWQKEETESVKHEGSMEGFVHFHFEICLRTKNQYWVVIRSERNGETTINLEQRGEKEEEEPTIVKRLCLNPRIFFEFPCTFRRKLFRLLSELNINIDPEAERVLIETISSFACKIAKEESNRGLNKLEMCVDIIEVF</sequence>
<comment type="caution">
    <text evidence="1">The sequence shown here is derived from an EMBL/GenBank/DDBJ whole genome shotgun (WGS) entry which is preliminary data.</text>
</comment>
<dbReference type="Proteomes" id="UP000195402">
    <property type="component" value="Unassembled WGS sequence"/>
</dbReference>
<protein>
    <submittedName>
        <fullName evidence="1">Uncharacterized protein</fullName>
    </submittedName>
</protein>
<gene>
    <name evidence="1" type="ORF">BVC80_1729g30</name>
</gene>
<accession>A0A200QCB7</accession>
<reference evidence="1 2" key="1">
    <citation type="journal article" date="2017" name="Mol. Plant">
        <title>The Genome of Medicinal Plant Macleaya cordata Provides New Insights into Benzylisoquinoline Alkaloids Metabolism.</title>
        <authorList>
            <person name="Liu X."/>
            <person name="Liu Y."/>
            <person name="Huang P."/>
            <person name="Ma Y."/>
            <person name="Qing Z."/>
            <person name="Tang Q."/>
            <person name="Cao H."/>
            <person name="Cheng P."/>
            <person name="Zheng Y."/>
            <person name="Yuan Z."/>
            <person name="Zhou Y."/>
            <person name="Liu J."/>
            <person name="Tang Z."/>
            <person name="Zhuo Y."/>
            <person name="Zhang Y."/>
            <person name="Yu L."/>
            <person name="Huang J."/>
            <person name="Yang P."/>
            <person name="Peng Q."/>
            <person name="Zhang J."/>
            <person name="Jiang W."/>
            <person name="Zhang Z."/>
            <person name="Lin K."/>
            <person name="Ro D.K."/>
            <person name="Chen X."/>
            <person name="Xiong X."/>
            <person name="Shang Y."/>
            <person name="Huang S."/>
            <person name="Zeng J."/>
        </authorList>
    </citation>
    <scope>NUCLEOTIDE SEQUENCE [LARGE SCALE GENOMIC DNA]</scope>
    <source>
        <strain evidence="2">cv. BLH2017</strain>
        <tissue evidence="1">Root</tissue>
    </source>
</reference>
<name>A0A200QCB7_MACCD</name>
<organism evidence="1 2">
    <name type="scientific">Macleaya cordata</name>
    <name type="common">Five-seeded plume-poppy</name>
    <name type="synonym">Bocconia cordata</name>
    <dbReference type="NCBI Taxonomy" id="56857"/>
    <lineage>
        <taxon>Eukaryota</taxon>
        <taxon>Viridiplantae</taxon>
        <taxon>Streptophyta</taxon>
        <taxon>Embryophyta</taxon>
        <taxon>Tracheophyta</taxon>
        <taxon>Spermatophyta</taxon>
        <taxon>Magnoliopsida</taxon>
        <taxon>Ranunculales</taxon>
        <taxon>Papaveraceae</taxon>
        <taxon>Papaveroideae</taxon>
        <taxon>Macleaya</taxon>
    </lineage>
</organism>
<dbReference type="EMBL" id="MVGT01002363">
    <property type="protein sequence ID" value="OVA08080.1"/>
    <property type="molecule type" value="Genomic_DNA"/>
</dbReference>
<evidence type="ECO:0000313" key="1">
    <source>
        <dbReference type="EMBL" id="OVA08080.1"/>
    </source>
</evidence>
<dbReference type="InParanoid" id="A0A200QCB7"/>
<keyword evidence="2" id="KW-1185">Reference proteome</keyword>
<dbReference type="AlphaFoldDB" id="A0A200QCB7"/>
<evidence type="ECO:0000313" key="2">
    <source>
        <dbReference type="Proteomes" id="UP000195402"/>
    </source>
</evidence>
<proteinExistence type="predicted"/>